<sequence>MEDRAALVLTGGGARAAYQVGVLWAIRELTGRSKANPFPILCGTSAGAINAAALASYADNFDASVRRLAWIWRNFHAHHVYRADALAVTKSALAWGGTLLWGWLLRRGPKSMLDNQPLRELLSSRLDFAGIGRAIDSGALYALSVTCSGYATGESLTFYEAAREVSPWRRAARVGVPARLGVEHLMASSAIPFVFPAIKINREFFGDGSMRQLAPVSPAVHLGATRILVVGAGRAKDETRRARGDRYPTPAQIAGHALSSIFLDGLAVDLERLDRINATVGKIPPGLREELGIPLKPIETLVISPSERLDYLAARHFRALPRPMRIMLRGVGAGGRSGSTVLSYLLFERSYTRALIDLGYRDAMMRRADLIRFLRLDPSAVKLETRQRASGFGAMTPEQNLEIQSEMSELSS</sequence>
<dbReference type="RefSeq" id="WP_172197076.1">
    <property type="nucleotide sequence ID" value="NZ_CP071060.1"/>
</dbReference>
<dbReference type="PANTHER" id="PTHR14226:SF57">
    <property type="entry name" value="BLR7027 PROTEIN"/>
    <property type="match status" value="1"/>
</dbReference>
<dbReference type="PROSITE" id="PS51635">
    <property type="entry name" value="PNPLA"/>
    <property type="match status" value="1"/>
</dbReference>
<evidence type="ECO:0000313" key="7">
    <source>
        <dbReference type="Proteomes" id="UP000663570"/>
    </source>
</evidence>
<dbReference type="Pfam" id="PF01734">
    <property type="entry name" value="Patatin"/>
    <property type="match status" value="1"/>
</dbReference>
<feature type="active site" description="Nucleophile" evidence="4">
    <location>
        <position position="45"/>
    </location>
</feature>
<gene>
    <name evidence="6" type="ORF">JY500_16215</name>
</gene>
<dbReference type="Proteomes" id="UP000663570">
    <property type="component" value="Chromosome"/>
</dbReference>
<evidence type="ECO:0000256" key="1">
    <source>
        <dbReference type="ARBA" id="ARBA00022801"/>
    </source>
</evidence>
<feature type="short sequence motif" description="GXSXG" evidence="4">
    <location>
        <begin position="43"/>
        <end position="47"/>
    </location>
</feature>
<name>A0ABX7M4Z2_9RHOO</name>
<feature type="active site" description="Proton acceptor" evidence="4">
    <location>
        <position position="207"/>
    </location>
</feature>
<evidence type="ECO:0000256" key="2">
    <source>
        <dbReference type="ARBA" id="ARBA00022963"/>
    </source>
</evidence>
<dbReference type="EMBL" id="CP071060">
    <property type="protein sequence ID" value="QSI76006.1"/>
    <property type="molecule type" value="Genomic_DNA"/>
</dbReference>
<reference evidence="6 7" key="1">
    <citation type="submission" date="2021-02" db="EMBL/GenBank/DDBJ databases">
        <title>Niveibacterium changnyeongensis HC41.</title>
        <authorList>
            <person name="Kang M."/>
        </authorList>
    </citation>
    <scope>NUCLEOTIDE SEQUENCE [LARGE SCALE GENOMIC DNA]</scope>
    <source>
        <strain evidence="6 7">HC41</strain>
    </source>
</reference>
<dbReference type="Gene3D" id="3.40.1090.10">
    <property type="entry name" value="Cytosolic phospholipase A2 catalytic domain"/>
    <property type="match status" value="1"/>
</dbReference>
<dbReference type="InterPro" id="IPR050301">
    <property type="entry name" value="NTE"/>
</dbReference>
<comment type="caution">
    <text evidence="4">Lacks conserved residue(s) required for the propagation of feature annotation.</text>
</comment>
<evidence type="ECO:0000256" key="3">
    <source>
        <dbReference type="ARBA" id="ARBA00023098"/>
    </source>
</evidence>
<dbReference type="InterPro" id="IPR016035">
    <property type="entry name" value="Acyl_Trfase/lysoPLipase"/>
</dbReference>
<proteinExistence type="predicted"/>
<dbReference type="PANTHER" id="PTHR14226">
    <property type="entry name" value="NEUROPATHY TARGET ESTERASE/SWISS CHEESE D.MELANOGASTER"/>
    <property type="match status" value="1"/>
</dbReference>
<keyword evidence="7" id="KW-1185">Reference proteome</keyword>
<evidence type="ECO:0000313" key="6">
    <source>
        <dbReference type="EMBL" id="QSI76006.1"/>
    </source>
</evidence>
<feature type="domain" description="PNPLA" evidence="5">
    <location>
        <begin position="7"/>
        <end position="220"/>
    </location>
</feature>
<keyword evidence="3 4" id="KW-0443">Lipid metabolism</keyword>
<dbReference type="InterPro" id="IPR002641">
    <property type="entry name" value="PNPLA_dom"/>
</dbReference>
<protein>
    <submittedName>
        <fullName evidence="6">Patatin-like phospholipase family protein</fullName>
    </submittedName>
</protein>
<evidence type="ECO:0000259" key="5">
    <source>
        <dbReference type="PROSITE" id="PS51635"/>
    </source>
</evidence>
<dbReference type="SUPFAM" id="SSF52151">
    <property type="entry name" value="FabD/lysophospholipase-like"/>
    <property type="match status" value="1"/>
</dbReference>
<organism evidence="6 7">
    <name type="scientific">Niveibacterium microcysteis</name>
    <dbReference type="NCBI Taxonomy" id="2811415"/>
    <lineage>
        <taxon>Bacteria</taxon>
        <taxon>Pseudomonadati</taxon>
        <taxon>Pseudomonadota</taxon>
        <taxon>Betaproteobacteria</taxon>
        <taxon>Rhodocyclales</taxon>
        <taxon>Rhodocyclaceae</taxon>
        <taxon>Niveibacterium</taxon>
    </lineage>
</organism>
<evidence type="ECO:0000256" key="4">
    <source>
        <dbReference type="PROSITE-ProRule" id="PRU01161"/>
    </source>
</evidence>
<keyword evidence="2 4" id="KW-0442">Lipid degradation</keyword>
<keyword evidence="1 4" id="KW-0378">Hydrolase</keyword>
<accession>A0ABX7M4Z2</accession>